<evidence type="ECO:0000313" key="2">
    <source>
        <dbReference type="Proteomes" id="UP001379533"/>
    </source>
</evidence>
<dbReference type="InterPro" id="IPR016024">
    <property type="entry name" value="ARM-type_fold"/>
</dbReference>
<dbReference type="Gene3D" id="1.25.10.10">
    <property type="entry name" value="Leucine-rich Repeat Variant"/>
    <property type="match status" value="1"/>
</dbReference>
<evidence type="ECO:0000313" key="1">
    <source>
        <dbReference type="EMBL" id="WXA96809.1"/>
    </source>
</evidence>
<name>A0ABZ2KDY7_9BACT</name>
<accession>A0ABZ2KDY7</accession>
<dbReference type="EMBL" id="CP089982">
    <property type="protein sequence ID" value="WXA96809.1"/>
    <property type="molecule type" value="Genomic_DNA"/>
</dbReference>
<evidence type="ECO:0008006" key="3">
    <source>
        <dbReference type="Google" id="ProtNLM"/>
    </source>
</evidence>
<sequence>MQRASTTLLESLDKTDWQTLRHAYGSAVDIPGHLRALMSSDANARSEALLALNERLLHGGARFDAAPAAIPHLIEVLAADRVSGKAGILRTLAHLVARPYSVRPDLGSSPSAAHGLIMEHCYRAARPGIPVFLALAHRGVWNVRAAANYLLGTFRDEHMRILAFLFARSALAPAAGRSMERHSAVRAAMAVACARLLQGTSAFEAVLTEIHDGDPSELVRTCSALALATHGCGGVNVLATLFAALPNRNLAHRYGQLFWTRQGSAMIGDITYALSKVSPGVEGATAAGMWNKRL</sequence>
<dbReference type="Proteomes" id="UP001379533">
    <property type="component" value="Chromosome"/>
</dbReference>
<protein>
    <recommendedName>
        <fullName evidence="3">HEAT repeat domain-containing protein</fullName>
    </recommendedName>
</protein>
<gene>
    <name evidence="1" type="ORF">LZC95_08160</name>
</gene>
<keyword evidence="2" id="KW-1185">Reference proteome</keyword>
<dbReference type="SUPFAM" id="SSF48371">
    <property type="entry name" value="ARM repeat"/>
    <property type="match status" value="1"/>
</dbReference>
<organism evidence="1 2">
    <name type="scientific">Pendulispora brunnea</name>
    <dbReference type="NCBI Taxonomy" id="2905690"/>
    <lineage>
        <taxon>Bacteria</taxon>
        <taxon>Pseudomonadati</taxon>
        <taxon>Myxococcota</taxon>
        <taxon>Myxococcia</taxon>
        <taxon>Myxococcales</taxon>
        <taxon>Sorangiineae</taxon>
        <taxon>Pendulisporaceae</taxon>
        <taxon>Pendulispora</taxon>
    </lineage>
</organism>
<proteinExistence type="predicted"/>
<dbReference type="RefSeq" id="WP_394850996.1">
    <property type="nucleotide sequence ID" value="NZ_CP089982.1"/>
</dbReference>
<dbReference type="InterPro" id="IPR011989">
    <property type="entry name" value="ARM-like"/>
</dbReference>
<reference evidence="1 2" key="1">
    <citation type="submission" date="2021-12" db="EMBL/GenBank/DDBJ databases">
        <title>Discovery of the Pendulisporaceae a myxobacterial family with distinct sporulation behavior and unique specialized metabolism.</title>
        <authorList>
            <person name="Garcia R."/>
            <person name="Popoff A."/>
            <person name="Bader C.D."/>
            <person name="Loehr J."/>
            <person name="Walesch S."/>
            <person name="Walt C."/>
            <person name="Boldt J."/>
            <person name="Bunk B."/>
            <person name="Haeckl F.J.F.P.J."/>
            <person name="Gunesch A.P."/>
            <person name="Birkelbach J."/>
            <person name="Nuebel U."/>
            <person name="Pietschmann T."/>
            <person name="Bach T."/>
            <person name="Mueller R."/>
        </authorList>
    </citation>
    <scope>NUCLEOTIDE SEQUENCE [LARGE SCALE GENOMIC DNA]</scope>
    <source>
        <strain evidence="1 2">MSr12523</strain>
    </source>
</reference>